<proteinExistence type="predicted"/>
<organism evidence="2">
    <name type="scientific">Geoglobus ahangari</name>
    <dbReference type="NCBI Taxonomy" id="113653"/>
    <lineage>
        <taxon>Archaea</taxon>
        <taxon>Methanobacteriati</taxon>
        <taxon>Methanobacteriota</taxon>
        <taxon>Archaeoglobi</taxon>
        <taxon>Archaeoglobales</taxon>
        <taxon>Archaeoglobaceae</taxon>
        <taxon>Geoglobus</taxon>
    </lineage>
</organism>
<evidence type="ECO:0000313" key="2">
    <source>
        <dbReference type="EMBL" id="HGU59431.1"/>
    </source>
</evidence>
<protein>
    <recommendedName>
        <fullName evidence="3">CobQ/CobB/MinD/ParA nucleotide binding domain</fullName>
    </recommendedName>
</protein>
<dbReference type="EMBL" id="DTAK01000032">
    <property type="protein sequence ID" value="HGU59431.1"/>
    <property type="molecule type" value="Genomic_DNA"/>
</dbReference>
<dbReference type="EMBL" id="DTPI01000006">
    <property type="protein sequence ID" value="HGE65667.1"/>
    <property type="molecule type" value="Genomic_DNA"/>
</dbReference>
<gene>
    <name evidence="2" type="ORF">ENT89_04555</name>
    <name evidence="1" type="ORF">ENX77_00810</name>
</gene>
<sequence length="82" mass="8848">MKVAVVSGKGSTGKTTFSAMIHAMLNPGEENSGKLVTEVRRRADEIAEKEGVDVLPALDVPLSLRSQTRMLPLSSQSQHSRD</sequence>
<accession>A0A7C4S5T6</accession>
<dbReference type="AlphaFoldDB" id="A0A7C4S5T6"/>
<evidence type="ECO:0008006" key="3">
    <source>
        <dbReference type="Google" id="ProtNLM"/>
    </source>
</evidence>
<comment type="caution">
    <text evidence="2">The sequence shown here is derived from an EMBL/GenBank/DDBJ whole genome shotgun (WGS) entry which is preliminary data.</text>
</comment>
<name>A0A7C4S5T6_9EURY</name>
<evidence type="ECO:0000313" key="1">
    <source>
        <dbReference type="EMBL" id="HGE65667.1"/>
    </source>
</evidence>
<reference evidence="2" key="1">
    <citation type="journal article" date="2020" name="mSystems">
        <title>Genome- and Community-Level Interaction Insights into Carbon Utilization and Element Cycling Functions of Hydrothermarchaeota in Hydrothermal Sediment.</title>
        <authorList>
            <person name="Zhou Z."/>
            <person name="Liu Y."/>
            <person name="Xu W."/>
            <person name="Pan J."/>
            <person name="Luo Z.H."/>
            <person name="Li M."/>
        </authorList>
    </citation>
    <scope>NUCLEOTIDE SEQUENCE [LARGE SCALE GENOMIC DNA]</scope>
    <source>
        <strain evidence="2">SpSt-62</strain>
        <strain evidence="1">SpSt-97</strain>
    </source>
</reference>